<reference evidence="1 2" key="1">
    <citation type="submission" date="2021-08" db="EMBL/GenBank/DDBJ databases">
        <title>Draft Genome Sequence of Phanerochaete sordida strain YK-624.</title>
        <authorList>
            <person name="Mori T."/>
            <person name="Dohra H."/>
            <person name="Suzuki T."/>
            <person name="Kawagishi H."/>
            <person name="Hirai H."/>
        </authorList>
    </citation>
    <scope>NUCLEOTIDE SEQUENCE [LARGE SCALE GENOMIC DNA]</scope>
    <source>
        <strain evidence="1 2">YK-624</strain>
    </source>
</reference>
<evidence type="ECO:0000313" key="2">
    <source>
        <dbReference type="Proteomes" id="UP000703269"/>
    </source>
</evidence>
<comment type="caution">
    <text evidence="1">The sequence shown here is derived from an EMBL/GenBank/DDBJ whole genome shotgun (WGS) entry which is preliminary data.</text>
</comment>
<evidence type="ECO:0000313" key="1">
    <source>
        <dbReference type="EMBL" id="GJE92781.1"/>
    </source>
</evidence>
<accession>A0A9P3GD95</accession>
<proteinExistence type="predicted"/>
<dbReference type="Proteomes" id="UP000703269">
    <property type="component" value="Unassembled WGS sequence"/>
</dbReference>
<dbReference type="EMBL" id="BPQB01000028">
    <property type="protein sequence ID" value="GJE92781.1"/>
    <property type="molecule type" value="Genomic_DNA"/>
</dbReference>
<keyword evidence="2" id="KW-1185">Reference proteome</keyword>
<gene>
    <name evidence="1" type="ORF">PsYK624_089380</name>
</gene>
<dbReference type="AlphaFoldDB" id="A0A9P3GD95"/>
<name>A0A9P3GD95_9APHY</name>
<protein>
    <submittedName>
        <fullName evidence="1">Uncharacterized protein</fullName>
    </submittedName>
</protein>
<organism evidence="1 2">
    <name type="scientific">Phanerochaete sordida</name>
    <dbReference type="NCBI Taxonomy" id="48140"/>
    <lineage>
        <taxon>Eukaryota</taxon>
        <taxon>Fungi</taxon>
        <taxon>Dikarya</taxon>
        <taxon>Basidiomycota</taxon>
        <taxon>Agaricomycotina</taxon>
        <taxon>Agaricomycetes</taxon>
        <taxon>Polyporales</taxon>
        <taxon>Phanerochaetaceae</taxon>
        <taxon>Phanerochaete</taxon>
    </lineage>
</organism>
<sequence length="358" mass="39006">MAKHPWSDIVLPSVVLRPGGLSDNVHGHCDEEFWVPIGLASAASPVWDWLVHEEYTCSAPGAAISSRCFCLAHNSSAGRRVIVLDDCLSVHIRLALDICAAATAGVPPRLATPDERTLLVLARLATRCALTAVAEFVAKAVQEHAASDPLRWFVHSWLLGWKGLLPACCRLSYSPTTVQDPWMPIDGVADTEEAVLARNAFAAFRDTYRSALADQLADRVVAPGADGESWTIFFLDTSHTDAAYFCCPHSAESERVQVSLGDGTTVMAQRAFVAALCQLQTHLLAYPTSRTVVECPELREFCRMSCACCREEMKLDVHECTVALVEWVDTLVSPANVPFPDIDKWLAGQDEGKRAVSA</sequence>